<sequence length="63" mass="6923">MENQTCPKCNGKDIKKGSLASSFVPVQMFPEHKRGTASPISAEFCNDCGYILALYVDNPKDVK</sequence>
<comment type="caution">
    <text evidence="1">The sequence shown here is derived from an EMBL/GenBank/DDBJ whole genome shotgun (WGS) entry which is preliminary data.</text>
</comment>
<keyword evidence="2" id="KW-1185">Reference proteome</keyword>
<dbReference type="EMBL" id="JAROCA020000001">
    <property type="protein sequence ID" value="MDY0404157.1"/>
    <property type="molecule type" value="Genomic_DNA"/>
</dbReference>
<dbReference type="Proteomes" id="UP001228376">
    <property type="component" value="Unassembled WGS sequence"/>
</dbReference>
<organism evidence="1 2">
    <name type="scientific">Tigheibacillus jepli</name>
    <dbReference type="NCBI Taxonomy" id="3035914"/>
    <lineage>
        <taxon>Bacteria</taxon>
        <taxon>Bacillati</taxon>
        <taxon>Bacillota</taxon>
        <taxon>Bacilli</taxon>
        <taxon>Bacillales</taxon>
        <taxon>Bacillaceae</taxon>
        <taxon>Tigheibacillus</taxon>
    </lineage>
</organism>
<proteinExistence type="predicted"/>
<gene>
    <name evidence="1" type="ORF">P5G51_000915</name>
</gene>
<dbReference type="RefSeq" id="WP_306066669.1">
    <property type="nucleotide sequence ID" value="NZ_JAROCA020000001.1"/>
</dbReference>
<evidence type="ECO:0000313" key="1">
    <source>
        <dbReference type="EMBL" id="MDY0404157.1"/>
    </source>
</evidence>
<protein>
    <submittedName>
        <fullName evidence="1">Acetyltransferase</fullName>
    </submittedName>
</protein>
<accession>A0ABU5CE81</accession>
<reference evidence="1 2" key="1">
    <citation type="submission" date="2023-10" db="EMBL/GenBank/DDBJ databases">
        <title>179-bfca-hs.</title>
        <authorList>
            <person name="Miliotis G."/>
            <person name="Sengupta P."/>
            <person name="Hameed A."/>
            <person name="Chuvochina M."/>
            <person name="Mcdonagh F."/>
            <person name="Simpson A.C."/>
            <person name="Singh N.K."/>
            <person name="Rekha P.D."/>
            <person name="Raman K."/>
            <person name="Hugenholtz P."/>
            <person name="Venkateswaran K."/>
        </authorList>
    </citation>
    <scope>NUCLEOTIDE SEQUENCE [LARGE SCALE GENOMIC DNA]</scope>
    <source>
        <strain evidence="1 2">179-BFC-A-HS</strain>
    </source>
</reference>
<evidence type="ECO:0000313" key="2">
    <source>
        <dbReference type="Proteomes" id="UP001228376"/>
    </source>
</evidence>
<name>A0ABU5CE81_9BACI</name>